<accession>A0AAE0QVE5</accession>
<protein>
    <submittedName>
        <fullName evidence="1">Uncharacterized protein</fullName>
    </submittedName>
</protein>
<name>A0AAE0QVE5_9TELE</name>
<organism evidence="1 2">
    <name type="scientific">Hemibagrus guttatus</name>
    <dbReference type="NCBI Taxonomy" id="175788"/>
    <lineage>
        <taxon>Eukaryota</taxon>
        <taxon>Metazoa</taxon>
        <taxon>Chordata</taxon>
        <taxon>Craniata</taxon>
        <taxon>Vertebrata</taxon>
        <taxon>Euteleostomi</taxon>
        <taxon>Actinopterygii</taxon>
        <taxon>Neopterygii</taxon>
        <taxon>Teleostei</taxon>
        <taxon>Ostariophysi</taxon>
        <taxon>Siluriformes</taxon>
        <taxon>Bagridae</taxon>
        <taxon>Hemibagrus</taxon>
    </lineage>
</organism>
<dbReference type="Proteomes" id="UP001274896">
    <property type="component" value="Unassembled WGS sequence"/>
</dbReference>
<reference evidence="1" key="1">
    <citation type="submission" date="2023-06" db="EMBL/GenBank/DDBJ databases">
        <title>Male Hemibagrus guttatus genome.</title>
        <authorList>
            <person name="Bian C."/>
        </authorList>
    </citation>
    <scope>NUCLEOTIDE SEQUENCE</scope>
    <source>
        <strain evidence="1">Male_cb2023</strain>
        <tissue evidence="1">Muscle</tissue>
    </source>
</reference>
<proteinExistence type="predicted"/>
<gene>
    <name evidence="1" type="ORF">QTP70_012424</name>
</gene>
<evidence type="ECO:0000313" key="1">
    <source>
        <dbReference type="EMBL" id="KAK3533171.1"/>
    </source>
</evidence>
<sequence>MDIYSTCGFRKANNIVDDPTHPSHTLFTLLPFGKSKKIEKICQTFTSAPTSPTLHRQDSPAPSLCHLSTIAAEEILQIIQSCNPTTCTLDRIPYSMLQTISLDHLFFITTVINGSIASGHVPTTLKRERDIPILKKPVLDPSDISNYSPNKLQDPNQSGFKAARFTETALLAFTEKLHAARSAKLSLISESMIFKEIFQHSPTMRRLRFNSQPMPTPQPLDAVLVPSPEKWESCIRKGIRCKTCAKLLCGPVGPL</sequence>
<evidence type="ECO:0000313" key="2">
    <source>
        <dbReference type="Proteomes" id="UP001274896"/>
    </source>
</evidence>
<keyword evidence="2" id="KW-1185">Reference proteome</keyword>
<dbReference type="AlphaFoldDB" id="A0AAE0QVE5"/>
<dbReference type="EMBL" id="JAUCMX010000010">
    <property type="protein sequence ID" value="KAK3533171.1"/>
    <property type="molecule type" value="Genomic_DNA"/>
</dbReference>
<comment type="caution">
    <text evidence="1">The sequence shown here is derived from an EMBL/GenBank/DDBJ whole genome shotgun (WGS) entry which is preliminary data.</text>
</comment>